<evidence type="ECO:0000313" key="3">
    <source>
        <dbReference type="Proteomes" id="UP000070121"/>
    </source>
</evidence>
<feature type="compositionally biased region" description="Gly residues" evidence="1">
    <location>
        <begin position="43"/>
        <end position="52"/>
    </location>
</feature>
<evidence type="ECO:0000256" key="1">
    <source>
        <dbReference type="SAM" id="MobiDB-lite"/>
    </source>
</evidence>
<dbReference type="STRING" id="1209931.A0A135V521"/>
<dbReference type="EMBL" id="JFFI01000425">
    <property type="protein sequence ID" value="KXH67779.1"/>
    <property type="molecule type" value="Genomic_DNA"/>
</dbReference>
<evidence type="ECO:0000313" key="2">
    <source>
        <dbReference type="EMBL" id="KXH67779.1"/>
    </source>
</evidence>
<proteinExistence type="predicted"/>
<feature type="region of interest" description="Disordered" evidence="1">
    <location>
        <begin position="43"/>
        <end position="65"/>
    </location>
</feature>
<comment type="caution">
    <text evidence="2">The sequence shown here is derived from an EMBL/GenBank/DDBJ whole genome shotgun (WGS) entry which is preliminary data.</text>
</comment>
<keyword evidence="3" id="KW-1185">Reference proteome</keyword>
<accession>A0A135V521</accession>
<reference evidence="2 3" key="1">
    <citation type="submission" date="2014-02" db="EMBL/GenBank/DDBJ databases">
        <title>The genome sequence of Colletotrichum salicis CBS 607.94.</title>
        <authorList>
            <person name="Baroncelli R."/>
            <person name="Thon M.R."/>
        </authorList>
    </citation>
    <scope>NUCLEOTIDE SEQUENCE [LARGE SCALE GENOMIC DNA]</scope>
    <source>
        <strain evidence="2 3">CBS 607.94</strain>
    </source>
</reference>
<name>A0A135V521_9PEZI</name>
<dbReference type="Proteomes" id="UP000070121">
    <property type="component" value="Unassembled WGS sequence"/>
</dbReference>
<sequence length="80" mass="8022">MQNTGCGNATLISALDSDDTGTLNILNGLFKLPNYMVQTAFGGDSGSNGTEGSGSHVPDIGTGSALGSEECLARCGMGKH</sequence>
<organism evidence="2 3">
    <name type="scientific">Colletotrichum salicis</name>
    <dbReference type="NCBI Taxonomy" id="1209931"/>
    <lineage>
        <taxon>Eukaryota</taxon>
        <taxon>Fungi</taxon>
        <taxon>Dikarya</taxon>
        <taxon>Ascomycota</taxon>
        <taxon>Pezizomycotina</taxon>
        <taxon>Sordariomycetes</taxon>
        <taxon>Hypocreomycetidae</taxon>
        <taxon>Glomerellales</taxon>
        <taxon>Glomerellaceae</taxon>
        <taxon>Colletotrichum</taxon>
        <taxon>Colletotrichum acutatum species complex</taxon>
    </lineage>
</organism>
<gene>
    <name evidence="2" type="ORF">CSAL01_01017</name>
</gene>
<dbReference type="AlphaFoldDB" id="A0A135V521"/>
<dbReference type="OrthoDB" id="1921208at2759"/>
<protein>
    <submittedName>
        <fullName evidence="2">Spherulin-1A</fullName>
    </submittedName>
</protein>